<reference evidence="3 4" key="1">
    <citation type="journal article" date="2012" name="J. Biotechnol.">
        <title>Insights into the completely annotated genome of Lactobacillus buchneri CD034, a strain isolated from stable grass silage.</title>
        <authorList>
            <person name="Heinl S."/>
            <person name="Wibberg D."/>
            <person name="Eikmeyer F."/>
            <person name="Szczepanowski R."/>
            <person name="Blom J."/>
            <person name="Linke B."/>
            <person name="Goesmann A."/>
            <person name="Grabherr R."/>
            <person name="Schwab H."/>
            <person name="Puhler A."/>
            <person name="Schluter A."/>
        </authorList>
    </citation>
    <scope>NUCLEOTIDE SEQUENCE [LARGE SCALE GENOMIC DNA]</scope>
    <source>
        <strain evidence="3 4">CD034</strain>
        <plasmid evidence="3">pCD034-3</plasmid>
    </source>
</reference>
<keyword evidence="4" id="KW-1185">Reference proteome</keyword>
<dbReference type="HOGENOM" id="CLU_135557_0_0_9"/>
<sequence length="171" mass="20130">MFEQSLNERRMKMNDNKQTYTMKQIANLIGIDKTKVWRFIRDNNIHEYSKNGRALLFNEQQKARIIKGIKSSDVHSMNERKNDSNLSDKELISVLKNELEQKNKEIDRFQKLLDQQQQLNLSSQKLLESKNDTTQSRENDSKGDKSNPDINTSKQNEKPSNETRELLEMVI</sequence>
<evidence type="ECO:0000313" key="3">
    <source>
        <dbReference type="EMBL" id="AFS01471.1"/>
    </source>
</evidence>
<dbReference type="EMBL" id="CP003044">
    <property type="protein sequence ID" value="AFS01471.1"/>
    <property type="molecule type" value="Genomic_DNA"/>
</dbReference>
<geneLocation type="plasmid" evidence="3 4">
    <name>pCD034-3</name>
</geneLocation>
<protein>
    <submittedName>
        <fullName evidence="3">Putative replication protein B</fullName>
    </submittedName>
</protein>
<feature type="compositionally biased region" description="Basic and acidic residues" evidence="2">
    <location>
        <begin position="155"/>
        <end position="171"/>
    </location>
</feature>
<accession>J9WC03</accession>
<evidence type="ECO:0000313" key="4">
    <source>
        <dbReference type="Proteomes" id="UP000007332"/>
    </source>
</evidence>
<keyword evidence="3" id="KW-0614">Plasmid</keyword>
<proteinExistence type="predicted"/>
<keyword evidence="1" id="KW-0175">Coiled coil</keyword>
<gene>
    <name evidence="3" type="primary">repB2</name>
    <name evidence="3" type="ORF">LBUCD034_p0044</name>
</gene>
<evidence type="ECO:0000256" key="1">
    <source>
        <dbReference type="SAM" id="Coils"/>
    </source>
</evidence>
<dbReference type="PATRIC" id="fig|1071400.3.peg.2420"/>
<feature type="coiled-coil region" evidence="1">
    <location>
        <begin position="92"/>
        <end position="119"/>
    </location>
</feature>
<dbReference type="Proteomes" id="UP000007332">
    <property type="component" value="Plasmid pCD034-3"/>
</dbReference>
<feature type="region of interest" description="Disordered" evidence="2">
    <location>
        <begin position="123"/>
        <end position="171"/>
    </location>
</feature>
<dbReference type="KEGG" id="lbn:LBUCD034_p0044"/>
<dbReference type="AlphaFoldDB" id="J9WC03"/>
<name>J9WC03_LENBU</name>
<feature type="compositionally biased region" description="Basic and acidic residues" evidence="2">
    <location>
        <begin position="127"/>
        <end position="147"/>
    </location>
</feature>
<evidence type="ECO:0000256" key="2">
    <source>
        <dbReference type="SAM" id="MobiDB-lite"/>
    </source>
</evidence>
<organism evidence="3 4">
    <name type="scientific">Lentilactobacillus buchneri subsp. silagei CD034</name>
    <dbReference type="NCBI Taxonomy" id="1071400"/>
    <lineage>
        <taxon>Bacteria</taxon>
        <taxon>Bacillati</taxon>
        <taxon>Bacillota</taxon>
        <taxon>Bacilli</taxon>
        <taxon>Lactobacillales</taxon>
        <taxon>Lactobacillaceae</taxon>
        <taxon>Lentilactobacillus</taxon>
        <taxon>Lentilactobacillus buchneri subsp. silagei</taxon>
    </lineage>
</organism>